<feature type="domain" description="Integrase catalytic" evidence="2">
    <location>
        <begin position="122"/>
        <end position="293"/>
    </location>
</feature>
<dbReference type="Gene3D" id="3.30.420.10">
    <property type="entry name" value="Ribonuclease H-like superfamily/Ribonuclease H"/>
    <property type="match status" value="1"/>
</dbReference>
<organism evidence="4 6">
    <name type="scientific">Bacteroides intestinalis</name>
    <dbReference type="NCBI Taxonomy" id="329854"/>
    <lineage>
        <taxon>Bacteria</taxon>
        <taxon>Pseudomonadati</taxon>
        <taxon>Bacteroidota</taxon>
        <taxon>Bacteroidia</taxon>
        <taxon>Bacteroidales</taxon>
        <taxon>Bacteroidaceae</taxon>
        <taxon>Bacteroides</taxon>
    </lineage>
</organism>
<evidence type="ECO:0000313" key="4">
    <source>
        <dbReference type="EMBL" id="RHL88095.1"/>
    </source>
</evidence>
<feature type="region of interest" description="Disordered" evidence="1">
    <location>
        <begin position="299"/>
        <end position="333"/>
    </location>
</feature>
<dbReference type="GO" id="GO:0003676">
    <property type="term" value="F:nucleic acid binding"/>
    <property type="evidence" value="ECO:0007669"/>
    <property type="project" value="InterPro"/>
</dbReference>
<evidence type="ECO:0000256" key="1">
    <source>
        <dbReference type="SAM" id="MobiDB-lite"/>
    </source>
</evidence>
<dbReference type="EMBL" id="QRPE01000030">
    <property type="protein sequence ID" value="RHL88095.1"/>
    <property type="molecule type" value="Genomic_DNA"/>
</dbReference>
<dbReference type="InterPro" id="IPR048020">
    <property type="entry name" value="Transpos_IS3"/>
</dbReference>
<dbReference type="PROSITE" id="PS50994">
    <property type="entry name" value="INTEGRASE"/>
    <property type="match status" value="1"/>
</dbReference>
<evidence type="ECO:0000313" key="3">
    <source>
        <dbReference type="EMBL" id="RGT42776.1"/>
    </source>
</evidence>
<evidence type="ECO:0000313" key="5">
    <source>
        <dbReference type="Proteomes" id="UP000284772"/>
    </source>
</evidence>
<proteinExistence type="predicted"/>
<sequence length="333" mass="37945">MWGQIVTELVSQRNLKVALACRLFGHCRQAYYQSKADIESQIHRERLMLDAVRDIRIEDPGIGGYKLWIMLTVLFGSRFMPGRDSFYALLRQHRLMLPARKTRHTTNSNHRYHKWKNLIQGLTLTSANQLWVSDITYIPLANGEVCYLHLTTDAYSHKIVGWVLADTLRVSATINALQQAIEQAVEMTGGENLTGLIHHSDRGVQYCCDPYVALLQKHGIAISMTEDYKPTDNAVAERINGIIKAESSHPRGRFNDIGHARNAIGRYIHFYNYRRPHMSIGYKIPAVAHLEKGIQKKMWQKKKYPSTSSNKKKDAISLQSRTASPGEGVCQRT</sequence>
<name>A0A412NPZ9_9BACE</name>
<dbReference type="InterPro" id="IPR036397">
    <property type="entry name" value="RNaseH_sf"/>
</dbReference>
<dbReference type="InterPro" id="IPR050900">
    <property type="entry name" value="Transposase_IS3/IS150/IS904"/>
</dbReference>
<dbReference type="Proteomes" id="UP000284772">
    <property type="component" value="Unassembled WGS sequence"/>
</dbReference>
<evidence type="ECO:0000259" key="2">
    <source>
        <dbReference type="PROSITE" id="PS50994"/>
    </source>
</evidence>
<evidence type="ECO:0000313" key="6">
    <source>
        <dbReference type="Proteomes" id="UP000285013"/>
    </source>
</evidence>
<dbReference type="InterPro" id="IPR012337">
    <property type="entry name" value="RNaseH-like_sf"/>
</dbReference>
<dbReference type="NCBIfam" id="NF033516">
    <property type="entry name" value="transpos_IS3"/>
    <property type="match status" value="1"/>
</dbReference>
<dbReference type="EMBL" id="QRWT01000078">
    <property type="protein sequence ID" value="RGT42776.1"/>
    <property type="molecule type" value="Genomic_DNA"/>
</dbReference>
<protein>
    <submittedName>
        <fullName evidence="4">IS3 family transposase</fullName>
    </submittedName>
</protein>
<dbReference type="Proteomes" id="UP000285013">
    <property type="component" value="Unassembled WGS sequence"/>
</dbReference>
<dbReference type="AlphaFoldDB" id="A0A412NPZ9"/>
<dbReference type="SUPFAM" id="SSF53098">
    <property type="entry name" value="Ribonuclease H-like"/>
    <property type="match status" value="1"/>
</dbReference>
<dbReference type="RefSeq" id="WP_115501675.1">
    <property type="nucleotide sequence ID" value="NZ_BAABZC010000002.1"/>
</dbReference>
<dbReference type="GO" id="GO:0015074">
    <property type="term" value="P:DNA integration"/>
    <property type="evidence" value="ECO:0007669"/>
    <property type="project" value="InterPro"/>
</dbReference>
<dbReference type="InterPro" id="IPR001584">
    <property type="entry name" value="Integrase_cat-core"/>
</dbReference>
<dbReference type="PANTHER" id="PTHR46889:SF5">
    <property type="entry name" value="INTEGRASE PROTEIN"/>
    <property type="match status" value="1"/>
</dbReference>
<reference evidence="5 6" key="1">
    <citation type="submission" date="2018-08" db="EMBL/GenBank/DDBJ databases">
        <title>A genome reference for cultivated species of the human gut microbiota.</title>
        <authorList>
            <person name="Zou Y."/>
            <person name="Xue W."/>
            <person name="Luo G."/>
        </authorList>
    </citation>
    <scope>NUCLEOTIDE SEQUENCE [LARGE SCALE GENOMIC DNA]</scope>
    <source>
        <strain evidence="3 5">AF19-10AC</strain>
        <strain evidence="4 6">AF36-16BH</strain>
    </source>
</reference>
<accession>A0A412NPZ9</accession>
<gene>
    <name evidence="3" type="ORF">DWX27_24320</name>
    <name evidence="4" type="ORF">DWZ95_19370</name>
</gene>
<dbReference type="Pfam" id="PF00665">
    <property type="entry name" value="rve"/>
    <property type="match status" value="1"/>
</dbReference>
<comment type="caution">
    <text evidence="4">The sequence shown here is derived from an EMBL/GenBank/DDBJ whole genome shotgun (WGS) entry which is preliminary data.</text>
</comment>
<dbReference type="PANTHER" id="PTHR46889">
    <property type="entry name" value="TRANSPOSASE INSF FOR INSERTION SEQUENCE IS3B-RELATED"/>
    <property type="match status" value="1"/>
</dbReference>